<dbReference type="EMBL" id="KV427917">
    <property type="protein sequence ID" value="KZS99406.1"/>
    <property type="molecule type" value="Genomic_DNA"/>
</dbReference>
<gene>
    <name evidence="2" type="ORF">LAESUDRAFT_718685</name>
</gene>
<dbReference type="GeneID" id="63824507"/>
<dbReference type="AlphaFoldDB" id="A0A165API7"/>
<dbReference type="Proteomes" id="UP000076871">
    <property type="component" value="Unassembled WGS sequence"/>
</dbReference>
<sequence>MDGLPDVDLDILNVAIPPSFNPAAPSTQEASASDLMLMHQHSSNSTRLLFTLTPFLHGFNPPLSSSHPSPPLPAPPTMVLQHVRGLSSEALPVNEDEQGISSEAAAVGPTEAISDPPPMPTTSRQSHNVGQAEDSGTPLLEEGHPKRVLKKPACADATLPWKQKTLPSVETQSRQACTKSQMVGEKQKENDGSRPSSQRGHMRKKPYTFLS</sequence>
<protein>
    <submittedName>
        <fullName evidence="2">Uncharacterized protein</fullName>
    </submittedName>
</protein>
<dbReference type="InParanoid" id="A0A165API7"/>
<proteinExistence type="predicted"/>
<evidence type="ECO:0000256" key="1">
    <source>
        <dbReference type="SAM" id="MobiDB-lite"/>
    </source>
</evidence>
<evidence type="ECO:0000313" key="2">
    <source>
        <dbReference type="EMBL" id="KZS99406.1"/>
    </source>
</evidence>
<evidence type="ECO:0000313" key="3">
    <source>
        <dbReference type="Proteomes" id="UP000076871"/>
    </source>
</evidence>
<organism evidence="2 3">
    <name type="scientific">Laetiporus sulphureus 93-53</name>
    <dbReference type="NCBI Taxonomy" id="1314785"/>
    <lineage>
        <taxon>Eukaryota</taxon>
        <taxon>Fungi</taxon>
        <taxon>Dikarya</taxon>
        <taxon>Basidiomycota</taxon>
        <taxon>Agaricomycotina</taxon>
        <taxon>Agaricomycetes</taxon>
        <taxon>Polyporales</taxon>
        <taxon>Laetiporus</taxon>
    </lineage>
</organism>
<feature type="compositionally biased region" description="Polar residues" evidence="1">
    <location>
        <begin position="165"/>
        <end position="181"/>
    </location>
</feature>
<accession>A0A165API7</accession>
<feature type="compositionally biased region" description="Basic residues" evidence="1">
    <location>
        <begin position="200"/>
        <end position="211"/>
    </location>
</feature>
<name>A0A165API7_9APHY</name>
<feature type="region of interest" description="Disordered" evidence="1">
    <location>
        <begin position="108"/>
        <end position="211"/>
    </location>
</feature>
<dbReference type="RefSeq" id="XP_040757147.1">
    <property type="nucleotide sequence ID" value="XM_040907478.1"/>
</dbReference>
<keyword evidence="3" id="KW-1185">Reference proteome</keyword>
<reference evidence="2 3" key="1">
    <citation type="journal article" date="2016" name="Mol. Biol. Evol.">
        <title>Comparative Genomics of Early-Diverging Mushroom-Forming Fungi Provides Insights into the Origins of Lignocellulose Decay Capabilities.</title>
        <authorList>
            <person name="Nagy L.G."/>
            <person name="Riley R."/>
            <person name="Tritt A."/>
            <person name="Adam C."/>
            <person name="Daum C."/>
            <person name="Floudas D."/>
            <person name="Sun H."/>
            <person name="Yadav J.S."/>
            <person name="Pangilinan J."/>
            <person name="Larsson K.H."/>
            <person name="Matsuura K."/>
            <person name="Barry K."/>
            <person name="Labutti K."/>
            <person name="Kuo R."/>
            <person name="Ohm R.A."/>
            <person name="Bhattacharya S.S."/>
            <person name="Shirouzu T."/>
            <person name="Yoshinaga Y."/>
            <person name="Martin F.M."/>
            <person name="Grigoriev I.V."/>
            <person name="Hibbett D.S."/>
        </authorList>
    </citation>
    <scope>NUCLEOTIDE SEQUENCE [LARGE SCALE GENOMIC DNA]</scope>
    <source>
        <strain evidence="2 3">93-53</strain>
    </source>
</reference>